<dbReference type="PANTHER" id="PTHR30037">
    <property type="entry name" value="DNA-3-METHYLADENINE GLYCOSYLASE 1"/>
    <property type="match status" value="1"/>
</dbReference>
<keyword evidence="2" id="KW-1185">Reference proteome</keyword>
<dbReference type="NCBIfam" id="TIGR00624">
    <property type="entry name" value="tag"/>
    <property type="match status" value="1"/>
</dbReference>
<gene>
    <name evidence="1" type="ORF">RCF98_07240</name>
</gene>
<evidence type="ECO:0000313" key="2">
    <source>
        <dbReference type="Proteomes" id="UP001236657"/>
    </source>
</evidence>
<protein>
    <submittedName>
        <fullName evidence="1">DNA-3-methyladenine glycosylase I</fullName>
        <ecNumber evidence="1">3.2.2.20</ecNumber>
    </submittedName>
</protein>
<accession>A0ABY9MTZ0</accession>
<organism evidence="1 2">
    <name type="scientific">Thiothrix lacustris</name>
    <dbReference type="NCBI Taxonomy" id="525917"/>
    <lineage>
        <taxon>Bacteria</taxon>
        <taxon>Pseudomonadati</taxon>
        <taxon>Pseudomonadota</taxon>
        <taxon>Gammaproteobacteria</taxon>
        <taxon>Thiotrichales</taxon>
        <taxon>Thiotrichaceae</taxon>
        <taxon>Thiothrix</taxon>
    </lineage>
</organism>
<sequence length="195" mass="22216">MTDTSFPSPPLCRCAWVDLSKPDYVAYHDEEWGVPVHDDRKLFEFIVLESAQAGLSWYTVLRKRENYRQAFDQFDPAKIALYDAAKVEELLGNAGIIRNRLKVLATINNAQRFLAVQAEFGSFDAYLWQFVGGKPIVNTWRTLTECPATTPESDAMSKDLKKRGFKFMGSTVCYAHMQATGMVNDHTLDCFRREG</sequence>
<evidence type="ECO:0000313" key="1">
    <source>
        <dbReference type="EMBL" id="WML92129.1"/>
    </source>
</evidence>
<dbReference type="InterPro" id="IPR005019">
    <property type="entry name" value="Adenine_glyco"/>
</dbReference>
<keyword evidence="1" id="KW-0326">Glycosidase</keyword>
<dbReference type="PANTHER" id="PTHR30037:SF4">
    <property type="entry name" value="DNA-3-METHYLADENINE GLYCOSYLASE I"/>
    <property type="match status" value="1"/>
</dbReference>
<dbReference type="SUPFAM" id="SSF48150">
    <property type="entry name" value="DNA-glycosylase"/>
    <property type="match status" value="1"/>
</dbReference>
<dbReference type="RefSeq" id="WP_308396610.1">
    <property type="nucleotide sequence ID" value="NZ_CP133218.1"/>
</dbReference>
<proteinExistence type="predicted"/>
<dbReference type="EMBL" id="CP133218">
    <property type="protein sequence ID" value="WML92129.1"/>
    <property type="molecule type" value="Genomic_DNA"/>
</dbReference>
<dbReference type="Gene3D" id="1.10.340.30">
    <property type="entry name" value="Hypothetical protein, domain 2"/>
    <property type="match status" value="1"/>
</dbReference>
<dbReference type="EC" id="3.2.2.20" evidence="1"/>
<dbReference type="GO" id="GO:0008725">
    <property type="term" value="F:DNA-3-methyladenine glycosylase activity"/>
    <property type="evidence" value="ECO:0007669"/>
    <property type="project" value="UniProtKB-EC"/>
</dbReference>
<dbReference type="InterPro" id="IPR052891">
    <property type="entry name" value="DNA-3mA_glycosylase"/>
</dbReference>
<reference evidence="1 2" key="1">
    <citation type="submission" date="2023-08" db="EMBL/GenBank/DDBJ databases">
        <title>New molecular markers tilS and rpoB for phylogenetic and monitoring studies of the genus Thiothrix biodiversity.</title>
        <authorList>
            <person name="Ravin N.V."/>
            <person name="Smolyakov D."/>
            <person name="Markov N.D."/>
            <person name="Beletsky A.V."/>
            <person name="Mardanov A.V."/>
            <person name="Rudenko T.S."/>
            <person name="Grabovich M.Y."/>
        </authorList>
    </citation>
    <scope>NUCLEOTIDE SEQUENCE [LARGE SCALE GENOMIC DNA]</scope>
    <source>
        <strain evidence="1 2">MK1</strain>
    </source>
</reference>
<keyword evidence="1" id="KW-0378">Hydrolase</keyword>
<dbReference type="Proteomes" id="UP001236657">
    <property type="component" value="Chromosome"/>
</dbReference>
<name>A0ABY9MTZ0_9GAMM</name>
<dbReference type="InterPro" id="IPR004597">
    <property type="entry name" value="Tag"/>
</dbReference>
<dbReference type="Pfam" id="PF03352">
    <property type="entry name" value="Adenine_glyco"/>
    <property type="match status" value="1"/>
</dbReference>
<dbReference type="InterPro" id="IPR011257">
    <property type="entry name" value="DNA_glycosylase"/>
</dbReference>